<dbReference type="PRINTS" id="PR00039">
    <property type="entry name" value="HTHLYSR"/>
</dbReference>
<evidence type="ECO:0000259" key="5">
    <source>
        <dbReference type="PROSITE" id="PS50931"/>
    </source>
</evidence>
<dbReference type="InterPro" id="IPR036388">
    <property type="entry name" value="WH-like_DNA-bd_sf"/>
</dbReference>
<evidence type="ECO:0000313" key="7">
    <source>
        <dbReference type="EMBL" id="MDX5893711.1"/>
    </source>
</evidence>
<name>A0A023X2K5_RUBRA</name>
<dbReference type="InterPro" id="IPR036390">
    <property type="entry name" value="WH_DNA-bd_sf"/>
</dbReference>
<evidence type="ECO:0000256" key="1">
    <source>
        <dbReference type="ARBA" id="ARBA00009437"/>
    </source>
</evidence>
<gene>
    <name evidence="6" type="ORF">RradSPS_1021</name>
    <name evidence="7" type="ORF">SIL72_06680</name>
</gene>
<dbReference type="Gene3D" id="3.40.190.290">
    <property type="match status" value="1"/>
</dbReference>
<dbReference type="Gene3D" id="1.10.10.10">
    <property type="entry name" value="Winged helix-like DNA-binding domain superfamily/Winged helix DNA-binding domain"/>
    <property type="match status" value="1"/>
</dbReference>
<comment type="similarity">
    <text evidence="1">Belongs to the LysR transcriptional regulatory family.</text>
</comment>
<organism evidence="6 8">
    <name type="scientific">Rubrobacter radiotolerans</name>
    <name type="common">Arthrobacter radiotolerans</name>
    <dbReference type="NCBI Taxonomy" id="42256"/>
    <lineage>
        <taxon>Bacteria</taxon>
        <taxon>Bacillati</taxon>
        <taxon>Actinomycetota</taxon>
        <taxon>Rubrobacteria</taxon>
        <taxon>Rubrobacterales</taxon>
        <taxon>Rubrobacteraceae</taxon>
        <taxon>Rubrobacter</taxon>
    </lineage>
</organism>
<dbReference type="InterPro" id="IPR000847">
    <property type="entry name" value="LysR_HTH_N"/>
</dbReference>
<evidence type="ECO:0000256" key="3">
    <source>
        <dbReference type="ARBA" id="ARBA00023125"/>
    </source>
</evidence>
<dbReference type="AlphaFoldDB" id="A0A023X2K5"/>
<evidence type="ECO:0000313" key="8">
    <source>
        <dbReference type="Proteomes" id="UP000025229"/>
    </source>
</evidence>
<evidence type="ECO:0000256" key="4">
    <source>
        <dbReference type="ARBA" id="ARBA00023163"/>
    </source>
</evidence>
<dbReference type="GO" id="GO:0003700">
    <property type="term" value="F:DNA-binding transcription factor activity"/>
    <property type="evidence" value="ECO:0007669"/>
    <property type="project" value="InterPro"/>
</dbReference>
<keyword evidence="8" id="KW-1185">Reference proteome</keyword>
<dbReference type="Proteomes" id="UP000025229">
    <property type="component" value="Chromosome"/>
</dbReference>
<feature type="domain" description="HTH lysR-type" evidence="5">
    <location>
        <begin position="4"/>
        <end position="60"/>
    </location>
</feature>
<proteinExistence type="inferred from homology"/>
<dbReference type="STRING" id="42256.RradSPS_1021"/>
<dbReference type="PROSITE" id="PS50931">
    <property type="entry name" value="HTH_LYSR"/>
    <property type="match status" value="1"/>
</dbReference>
<dbReference type="SUPFAM" id="SSF53850">
    <property type="entry name" value="Periplasmic binding protein-like II"/>
    <property type="match status" value="1"/>
</dbReference>
<keyword evidence="3" id="KW-0238">DNA-binding</keyword>
<dbReference type="HOGENOM" id="CLU_039613_6_1_11"/>
<dbReference type="eggNOG" id="COG0583">
    <property type="taxonomic scope" value="Bacteria"/>
</dbReference>
<dbReference type="EMBL" id="JAWXXX010000001">
    <property type="protein sequence ID" value="MDX5893711.1"/>
    <property type="molecule type" value="Genomic_DNA"/>
</dbReference>
<dbReference type="PANTHER" id="PTHR30126:SF39">
    <property type="entry name" value="HTH-TYPE TRANSCRIPTIONAL REGULATOR CYSL"/>
    <property type="match status" value="1"/>
</dbReference>
<evidence type="ECO:0000313" key="6">
    <source>
        <dbReference type="EMBL" id="AHY46304.1"/>
    </source>
</evidence>
<dbReference type="PATRIC" id="fig|42256.3.peg.1033"/>
<dbReference type="OrthoDB" id="9808620at2"/>
<evidence type="ECO:0000256" key="2">
    <source>
        <dbReference type="ARBA" id="ARBA00023015"/>
    </source>
</evidence>
<sequence>MNGVSLQGLRVFLAVVESGSVSGAGRALGISQPAVSGHLHSLEKRFGVALLDRDRPIAPTRAGEKLAGHARRVLAATRELEEEMVRQRAPGGTLAVGASTTPAETIVPGAVARLAAECPEVSPRVRVGDTEDTLAALLRREVEVALVGQEPEDARLEARFVEEDRLTAVVRTGDGKLPEVTVEELSRASFVLRERGSATRRAVERTLRAAGVEPKIAAEIGSNAAVAGAVAAGAGVGVLPERALPRSPGVEPLRVKGLGFTRPLVLVTERGRRLSPAASAFIEVCLNRDGR</sequence>
<dbReference type="Pfam" id="PF03466">
    <property type="entry name" value="LysR_substrate"/>
    <property type="match status" value="1"/>
</dbReference>
<dbReference type="RefSeq" id="WP_038681129.1">
    <property type="nucleotide sequence ID" value="NZ_CP007514.1"/>
</dbReference>
<dbReference type="SUPFAM" id="SSF46785">
    <property type="entry name" value="Winged helix' DNA-binding domain"/>
    <property type="match status" value="1"/>
</dbReference>
<keyword evidence="2" id="KW-0805">Transcription regulation</keyword>
<reference evidence="7" key="2">
    <citation type="submission" date="2023-11" db="EMBL/GenBank/DDBJ databases">
        <title>MicrobeMod: A computational toolkit for identifying prokaryotic methylation and restriction-modification with nanopore sequencing.</title>
        <authorList>
            <person name="Crits-Christoph A."/>
            <person name="Kang S.C."/>
            <person name="Lee H."/>
            <person name="Ostrov N."/>
        </authorList>
    </citation>
    <scope>NUCLEOTIDE SEQUENCE</scope>
    <source>
        <strain evidence="7">ATCC 51242</strain>
    </source>
</reference>
<dbReference type="InterPro" id="IPR005119">
    <property type="entry name" value="LysR_subst-bd"/>
</dbReference>
<dbReference type="EMBL" id="CP007514">
    <property type="protein sequence ID" value="AHY46304.1"/>
    <property type="molecule type" value="Genomic_DNA"/>
</dbReference>
<dbReference type="GO" id="GO:0000976">
    <property type="term" value="F:transcription cis-regulatory region binding"/>
    <property type="evidence" value="ECO:0007669"/>
    <property type="project" value="TreeGrafter"/>
</dbReference>
<reference evidence="6 8" key="1">
    <citation type="submission" date="2014-03" db="EMBL/GenBank/DDBJ databases">
        <title>Complete genome sequence of the Radio-Resistant Rubrobacter radiotolerans RSPS-4.</title>
        <authorList>
            <person name="Egas C.C."/>
            <person name="Barroso C.C."/>
            <person name="Froufe H.J.C."/>
            <person name="Pacheco J.J."/>
            <person name="Albuquerque L.L."/>
            <person name="da Costa M.M.S."/>
        </authorList>
    </citation>
    <scope>NUCLEOTIDE SEQUENCE [LARGE SCALE GENOMIC DNA]</scope>
    <source>
        <strain evidence="6 8">RSPS-4</strain>
    </source>
</reference>
<dbReference type="KEGG" id="rrd:RradSPS_1021"/>
<accession>A0A023X2K5</accession>
<keyword evidence="4" id="KW-0804">Transcription</keyword>
<dbReference type="PANTHER" id="PTHR30126">
    <property type="entry name" value="HTH-TYPE TRANSCRIPTIONAL REGULATOR"/>
    <property type="match status" value="1"/>
</dbReference>
<protein>
    <submittedName>
        <fullName evidence="7">LysR substrate-binding domain-containing protein</fullName>
    </submittedName>
    <submittedName>
        <fullName evidence="6">Transcriptional regulator</fullName>
    </submittedName>
</protein>
<dbReference type="Proteomes" id="UP001281130">
    <property type="component" value="Unassembled WGS sequence"/>
</dbReference>
<dbReference type="Pfam" id="PF00126">
    <property type="entry name" value="HTH_1"/>
    <property type="match status" value="1"/>
</dbReference>